<name>X1C5H8_9ZZZZ</name>
<dbReference type="EMBL" id="BART01028227">
    <property type="protein sequence ID" value="GAH02617.1"/>
    <property type="molecule type" value="Genomic_DNA"/>
</dbReference>
<sequence>MLGFLSNCAGRTVLPEETHIGFEYKIIGKGMDKERIIRWDFNYGKPRLNPKGSAVRDKEFHYGIELHLYITNLELRDDLYHPHGVICLGQSQDVIWIEDIRDVVLEERKEG</sequence>
<gene>
    <name evidence="1" type="ORF">S01H4_49832</name>
</gene>
<reference evidence="1" key="1">
    <citation type="journal article" date="2014" name="Front. Microbiol.">
        <title>High frequency of phylogenetically diverse reductive dehalogenase-homologous genes in deep subseafloor sedimentary metagenomes.</title>
        <authorList>
            <person name="Kawai M."/>
            <person name="Futagami T."/>
            <person name="Toyoda A."/>
            <person name="Takaki Y."/>
            <person name="Nishi S."/>
            <person name="Hori S."/>
            <person name="Arai W."/>
            <person name="Tsubouchi T."/>
            <person name="Morono Y."/>
            <person name="Uchiyama I."/>
            <person name="Ito T."/>
            <person name="Fujiyama A."/>
            <person name="Inagaki F."/>
            <person name="Takami H."/>
        </authorList>
    </citation>
    <scope>NUCLEOTIDE SEQUENCE</scope>
    <source>
        <strain evidence="1">Expedition CK06-06</strain>
    </source>
</reference>
<proteinExistence type="predicted"/>
<comment type="caution">
    <text evidence="1">The sequence shown here is derived from an EMBL/GenBank/DDBJ whole genome shotgun (WGS) entry which is preliminary data.</text>
</comment>
<protein>
    <submittedName>
        <fullName evidence="1">Uncharacterized protein</fullName>
    </submittedName>
</protein>
<evidence type="ECO:0000313" key="1">
    <source>
        <dbReference type="EMBL" id="GAH02617.1"/>
    </source>
</evidence>
<feature type="non-terminal residue" evidence="1">
    <location>
        <position position="111"/>
    </location>
</feature>
<dbReference type="AlphaFoldDB" id="X1C5H8"/>
<accession>X1C5H8</accession>
<organism evidence="1">
    <name type="scientific">marine sediment metagenome</name>
    <dbReference type="NCBI Taxonomy" id="412755"/>
    <lineage>
        <taxon>unclassified sequences</taxon>
        <taxon>metagenomes</taxon>
        <taxon>ecological metagenomes</taxon>
    </lineage>
</organism>